<dbReference type="SMART" id="SM00388">
    <property type="entry name" value="HisKA"/>
    <property type="match status" value="1"/>
</dbReference>
<dbReference type="InterPro" id="IPR003661">
    <property type="entry name" value="HisK_dim/P_dom"/>
</dbReference>
<keyword evidence="4" id="KW-0597">Phosphoprotein</keyword>
<dbReference type="Pfam" id="PF22610">
    <property type="entry name" value="CovS-like_HAMP"/>
    <property type="match status" value="1"/>
</dbReference>
<evidence type="ECO:0000259" key="13">
    <source>
        <dbReference type="PROSITE" id="PS50885"/>
    </source>
</evidence>
<evidence type="ECO:0000256" key="8">
    <source>
        <dbReference type="ARBA" id="ARBA00023136"/>
    </source>
</evidence>
<dbReference type="Gene3D" id="3.30.450.20">
    <property type="entry name" value="PAS domain"/>
    <property type="match status" value="1"/>
</dbReference>
<feature type="domain" description="Histidine kinase" evidence="11">
    <location>
        <begin position="215"/>
        <end position="435"/>
    </location>
</feature>
<evidence type="ECO:0000259" key="12">
    <source>
        <dbReference type="PROSITE" id="PS50112"/>
    </source>
</evidence>
<evidence type="ECO:0000256" key="9">
    <source>
        <dbReference type="SAM" id="Coils"/>
    </source>
</evidence>
<dbReference type="PROSITE" id="PS50885">
    <property type="entry name" value="HAMP"/>
    <property type="match status" value="1"/>
</dbReference>
<evidence type="ECO:0000313" key="14">
    <source>
        <dbReference type="EMBL" id="KJQ65332.1"/>
    </source>
</evidence>
<evidence type="ECO:0000256" key="3">
    <source>
        <dbReference type="ARBA" id="ARBA00012438"/>
    </source>
</evidence>
<feature type="domain" description="HAMP" evidence="13">
    <location>
        <begin position="35"/>
        <end position="87"/>
    </location>
</feature>
<accession>A0A0F2D2S1</accession>
<dbReference type="InterPro" id="IPR013767">
    <property type="entry name" value="PAS_fold"/>
</dbReference>
<dbReference type="Gene3D" id="1.10.287.130">
    <property type="match status" value="1"/>
</dbReference>
<protein>
    <recommendedName>
        <fullName evidence="3">histidine kinase</fullName>
        <ecNumber evidence="3">2.7.13.3</ecNumber>
    </recommendedName>
</protein>
<dbReference type="InterPro" id="IPR000014">
    <property type="entry name" value="PAS"/>
</dbReference>
<dbReference type="SUPFAM" id="SSF55874">
    <property type="entry name" value="ATPase domain of HSP90 chaperone/DNA topoisomerase II/histidine kinase"/>
    <property type="match status" value="1"/>
</dbReference>
<dbReference type="NCBIfam" id="TIGR00229">
    <property type="entry name" value="sensory_box"/>
    <property type="match status" value="1"/>
</dbReference>
<dbReference type="InterPro" id="IPR003660">
    <property type="entry name" value="HAMP_dom"/>
</dbReference>
<keyword evidence="10" id="KW-1133">Transmembrane helix</keyword>
<dbReference type="GO" id="GO:0006355">
    <property type="term" value="P:regulation of DNA-templated transcription"/>
    <property type="evidence" value="ECO:0007669"/>
    <property type="project" value="InterPro"/>
</dbReference>
<dbReference type="SUPFAM" id="SSF47384">
    <property type="entry name" value="Homodimeric domain of signal transducing histidine kinase"/>
    <property type="match status" value="1"/>
</dbReference>
<dbReference type="PANTHER" id="PTHR45453">
    <property type="entry name" value="PHOSPHATE REGULON SENSOR PROTEIN PHOR"/>
    <property type="match status" value="1"/>
</dbReference>
<dbReference type="CDD" id="cd00130">
    <property type="entry name" value="PAS"/>
    <property type="match status" value="1"/>
</dbReference>
<dbReference type="SUPFAM" id="SSF55785">
    <property type="entry name" value="PYP-like sensor domain (PAS domain)"/>
    <property type="match status" value="1"/>
</dbReference>
<dbReference type="PROSITE" id="PS50109">
    <property type="entry name" value="HIS_KIN"/>
    <property type="match status" value="1"/>
</dbReference>
<keyword evidence="10" id="KW-0812">Transmembrane</keyword>
<dbReference type="InterPro" id="IPR036097">
    <property type="entry name" value="HisK_dim/P_sf"/>
</dbReference>
<comment type="caution">
    <text evidence="14">The sequence shown here is derived from an EMBL/GenBank/DDBJ whole genome shotgun (WGS) entry which is preliminary data.</text>
</comment>
<evidence type="ECO:0000313" key="15">
    <source>
        <dbReference type="Proteomes" id="UP000033657"/>
    </source>
</evidence>
<evidence type="ECO:0000256" key="6">
    <source>
        <dbReference type="ARBA" id="ARBA00022777"/>
    </source>
</evidence>
<evidence type="ECO:0000256" key="2">
    <source>
        <dbReference type="ARBA" id="ARBA00004370"/>
    </source>
</evidence>
<reference evidence="14 15" key="1">
    <citation type="submission" date="2015-02" db="EMBL/GenBank/DDBJ databases">
        <title>Evolution of amylase-binding proteins of oral streptococcal species.</title>
        <authorList>
            <person name="Haase E.M."/>
        </authorList>
    </citation>
    <scope>NUCLEOTIDE SEQUENCE [LARGE SCALE GENOMIC DNA]</scope>
    <source>
        <strain evidence="14 15">COL85/1862</strain>
    </source>
</reference>
<organism evidence="14 15">
    <name type="scientific">Streptococcus oralis subsp. oralis</name>
    <dbReference type="NCBI Taxonomy" id="1891914"/>
    <lineage>
        <taxon>Bacteria</taxon>
        <taxon>Bacillati</taxon>
        <taxon>Bacillota</taxon>
        <taxon>Bacilli</taxon>
        <taxon>Lactobacillales</taxon>
        <taxon>Streptococcaceae</taxon>
        <taxon>Streptococcus</taxon>
    </lineage>
</organism>
<dbReference type="CDD" id="cd00082">
    <property type="entry name" value="HisKA"/>
    <property type="match status" value="1"/>
</dbReference>
<keyword evidence="7" id="KW-0902">Two-component regulatory system</keyword>
<dbReference type="InterPro" id="IPR036890">
    <property type="entry name" value="HATPase_C_sf"/>
</dbReference>
<evidence type="ECO:0000256" key="5">
    <source>
        <dbReference type="ARBA" id="ARBA00022679"/>
    </source>
</evidence>
<evidence type="ECO:0000256" key="1">
    <source>
        <dbReference type="ARBA" id="ARBA00000085"/>
    </source>
</evidence>
<feature type="coiled-coil region" evidence="9">
    <location>
        <begin position="68"/>
        <end position="95"/>
    </location>
</feature>
<evidence type="ECO:0000256" key="10">
    <source>
        <dbReference type="SAM" id="Phobius"/>
    </source>
</evidence>
<evidence type="ECO:0000259" key="11">
    <source>
        <dbReference type="PROSITE" id="PS50109"/>
    </source>
</evidence>
<feature type="domain" description="PAS" evidence="12">
    <location>
        <begin position="92"/>
        <end position="162"/>
    </location>
</feature>
<evidence type="ECO:0000256" key="4">
    <source>
        <dbReference type="ARBA" id="ARBA00022553"/>
    </source>
</evidence>
<dbReference type="Proteomes" id="UP000033657">
    <property type="component" value="Unassembled WGS sequence"/>
</dbReference>
<dbReference type="Pfam" id="PF02518">
    <property type="entry name" value="HATPase_c"/>
    <property type="match status" value="1"/>
</dbReference>
<dbReference type="GO" id="GO:0005886">
    <property type="term" value="C:plasma membrane"/>
    <property type="evidence" value="ECO:0007669"/>
    <property type="project" value="TreeGrafter"/>
</dbReference>
<dbReference type="AlphaFoldDB" id="A0A0F2D2S1"/>
<dbReference type="NCBIfam" id="NF033093">
    <property type="entry name" value="HK_VicK"/>
    <property type="match status" value="1"/>
</dbReference>
<dbReference type="CDD" id="cd00075">
    <property type="entry name" value="HATPase"/>
    <property type="match status" value="1"/>
</dbReference>
<proteinExistence type="predicted"/>
<keyword evidence="5 14" id="KW-0808">Transferase</keyword>
<dbReference type="InterPro" id="IPR058096">
    <property type="entry name" value="WalK_streptococcus"/>
</dbReference>
<dbReference type="EMBL" id="JYGM01000001">
    <property type="protein sequence ID" value="KJQ65332.1"/>
    <property type="molecule type" value="Genomic_DNA"/>
</dbReference>
<dbReference type="PROSITE" id="PS50112">
    <property type="entry name" value="PAS"/>
    <property type="match status" value="1"/>
</dbReference>
<keyword evidence="8 10" id="KW-0472">Membrane</keyword>
<dbReference type="InterPro" id="IPR003594">
    <property type="entry name" value="HATPase_dom"/>
</dbReference>
<keyword evidence="6 14" id="KW-0418">Kinase</keyword>
<dbReference type="PATRIC" id="fig|28037.209.peg.459"/>
<dbReference type="RefSeq" id="WP_045591275.1">
    <property type="nucleotide sequence ID" value="NZ_JYGM01000001.1"/>
</dbReference>
<dbReference type="SMART" id="SM00387">
    <property type="entry name" value="HATPase_c"/>
    <property type="match status" value="1"/>
</dbReference>
<dbReference type="SMART" id="SM00091">
    <property type="entry name" value="PAS"/>
    <property type="match status" value="1"/>
</dbReference>
<dbReference type="GO" id="GO:0004721">
    <property type="term" value="F:phosphoprotein phosphatase activity"/>
    <property type="evidence" value="ECO:0007669"/>
    <property type="project" value="TreeGrafter"/>
</dbReference>
<dbReference type="InterPro" id="IPR005467">
    <property type="entry name" value="His_kinase_dom"/>
</dbReference>
<evidence type="ECO:0000256" key="7">
    <source>
        <dbReference type="ARBA" id="ARBA00023012"/>
    </source>
</evidence>
<comment type="catalytic activity">
    <reaction evidence="1">
        <text>ATP + protein L-histidine = ADP + protein N-phospho-L-histidine.</text>
        <dbReference type="EC" id="2.7.13.3"/>
    </reaction>
</comment>
<dbReference type="InterPro" id="IPR054693">
    <property type="entry name" value="WalK-like_HAMP"/>
</dbReference>
<feature type="transmembrane region" description="Helical" evidence="10">
    <location>
        <begin position="14"/>
        <end position="32"/>
    </location>
</feature>
<sequence length="449" mass="51550">MIEDIRQTILTSDFIFILILLGFILVVTLLLLENRRDNIRLKEINQKVKDLIAGDYSQVLDLQGSTEITNITNNLNDLSEVIRLTQENLEQESKRLNSILSYMTDGVLATNRRGQITMINDMAKKQLGVQKEDVLNKSILELLKIEDEYELRDLITQIPELTIDSQDVNGEYLSLRVRFALVRRESGFISGLVAVLHDTTEQEKEERERRLFVSNVSHELRTPLTSVKSYLEALDEGALYDPVAPDFIKVSLDETNRMMRMVTDLLHLSRIDNATSQLDVELINFTAFITFILNRFDKMRSQDDEKKYELVRDYPINSVWIEIDTDKMTQVVDNILNNAIKYSPDGGKITVSMKTTDDQMVLSIKDQGLGIPKQDLPKIFDRFYRVDRARSRAQGGTGLGLAIAKEIIKQHNGFIWAKSEYGKGSTFTIVLPYDKDAVKEEIWEDEIED</sequence>
<dbReference type="Pfam" id="PF00989">
    <property type="entry name" value="PAS"/>
    <property type="match status" value="1"/>
</dbReference>
<gene>
    <name evidence="14" type="primary">hk02</name>
    <name evidence="14" type="ORF">TZ87_00460</name>
</gene>
<dbReference type="FunFam" id="1.10.287.130:FF:000001">
    <property type="entry name" value="Two-component sensor histidine kinase"/>
    <property type="match status" value="1"/>
</dbReference>
<dbReference type="OrthoDB" id="9813151at2"/>
<dbReference type="Pfam" id="PF00512">
    <property type="entry name" value="HisKA"/>
    <property type="match status" value="1"/>
</dbReference>
<dbReference type="GO" id="GO:0016036">
    <property type="term" value="P:cellular response to phosphate starvation"/>
    <property type="evidence" value="ECO:0007669"/>
    <property type="project" value="TreeGrafter"/>
</dbReference>
<dbReference type="FunFam" id="3.30.565.10:FF:000006">
    <property type="entry name" value="Sensor histidine kinase WalK"/>
    <property type="match status" value="1"/>
</dbReference>
<dbReference type="Gene3D" id="1.10.8.500">
    <property type="entry name" value="HAMP domain in histidine kinase"/>
    <property type="match status" value="1"/>
</dbReference>
<keyword evidence="9" id="KW-0175">Coiled coil</keyword>
<comment type="subcellular location">
    <subcellularLocation>
        <location evidence="2">Membrane</location>
    </subcellularLocation>
</comment>
<dbReference type="InterPro" id="IPR035965">
    <property type="entry name" value="PAS-like_dom_sf"/>
</dbReference>
<dbReference type="EC" id="2.7.13.3" evidence="3"/>
<dbReference type="InterPro" id="IPR050351">
    <property type="entry name" value="BphY/WalK/GraS-like"/>
</dbReference>
<dbReference type="InterPro" id="IPR004358">
    <property type="entry name" value="Sig_transdc_His_kin-like_C"/>
</dbReference>
<dbReference type="PRINTS" id="PR00344">
    <property type="entry name" value="BCTRLSENSOR"/>
</dbReference>
<dbReference type="Gene3D" id="3.30.565.10">
    <property type="entry name" value="Histidine kinase-like ATPase, C-terminal domain"/>
    <property type="match status" value="1"/>
</dbReference>
<dbReference type="PANTHER" id="PTHR45453:SF1">
    <property type="entry name" value="PHOSPHATE REGULON SENSOR PROTEIN PHOR"/>
    <property type="match status" value="1"/>
</dbReference>
<name>A0A0F2D2S1_STROR</name>
<dbReference type="GO" id="GO:0000155">
    <property type="term" value="F:phosphorelay sensor kinase activity"/>
    <property type="evidence" value="ECO:0007669"/>
    <property type="project" value="InterPro"/>
</dbReference>